<gene>
    <name evidence="2" type="ORF">GCM10009126_08750</name>
</gene>
<dbReference type="PROSITE" id="PS50943">
    <property type="entry name" value="HTH_CROC1"/>
    <property type="match status" value="1"/>
</dbReference>
<dbReference type="InterPro" id="IPR010982">
    <property type="entry name" value="Lambda_DNA-bd_dom_sf"/>
</dbReference>
<feature type="domain" description="HTH cro/C1-type" evidence="1">
    <location>
        <begin position="86"/>
        <end position="138"/>
    </location>
</feature>
<evidence type="ECO:0000313" key="3">
    <source>
        <dbReference type="Proteomes" id="UP001500657"/>
    </source>
</evidence>
<organism evidence="2 3">
    <name type="scientific">Rhodanobacter caeni</name>
    <dbReference type="NCBI Taxonomy" id="657654"/>
    <lineage>
        <taxon>Bacteria</taxon>
        <taxon>Pseudomonadati</taxon>
        <taxon>Pseudomonadota</taxon>
        <taxon>Gammaproteobacteria</taxon>
        <taxon>Lysobacterales</taxon>
        <taxon>Rhodanobacteraceae</taxon>
        <taxon>Rhodanobacter</taxon>
    </lineage>
</organism>
<dbReference type="Proteomes" id="UP001500657">
    <property type="component" value="Unassembled WGS sequence"/>
</dbReference>
<evidence type="ECO:0000259" key="1">
    <source>
        <dbReference type="PROSITE" id="PS50943"/>
    </source>
</evidence>
<dbReference type="PANTHER" id="PTHR40455:SF1">
    <property type="entry name" value="ANTITOXIN HIGA"/>
    <property type="match status" value="1"/>
</dbReference>
<accession>A0ABN0UBW8</accession>
<dbReference type="PANTHER" id="PTHR40455">
    <property type="entry name" value="ANTITOXIN HIGA"/>
    <property type="match status" value="1"/>
</dbReference>
<name>A0ABN0UBW8_9GAMM</name>
<dbReference type="SUPFAM" id="SSF47413">
    <property type="entry name" value="lambda repressor-like DNA-binding domains"/>
    <property type="match status" value="1"/>
</dbReference>
<dbReference type="InterPro" id="IPR001387">
    <property type="entry name" value="Cro/C1-type_HTH"/>
</dbReference>
<reference evidence="2 3" key="1">
    <citation type="journal article" date="2019" name="Int. J. Syst. Evol. Microbiol.">
        <title>The Global Catalogue of Microorganisms (GCM) 10K type strain sequencing project: providing services to taxonomists for standard genome sequencing and annotation.</title>
        <authorList>
            <consortium name="The Broad Institute Genomics Platform"/>
            <consortium name="The Broad Institute Genome Sequencing Center for Infectious Disease"/>
            <person name="Wu L."/>
            <person name="Ma J."/>
        </authorList>
    </citation>
    <scope>NUCLEOTIDE SEQUENCE [LARGE SCALE GENOMIC DNA]</scope>
    <source>
        <strain evidence="2 3">JCM 16242</strain>
    </source>
</reference>
<dbReference type="CDD" id="cd00093">
    <property type="entry name" value="HTH_XRE"/>
    <property type="match status" value="1"/>
</dbReference>
<evidence type="ECO:0000313" key="2">
    <source>
        <dbReference type="EMBL" id="GAA0245341.1"/>
    </source>
</evidence>
<sequence length="139" mass="15634">MEMNAQMAIASIADAWDDFHAASHIGHIATDADYAAATRLADELVDDGAMEEDHPRHSLFMMLSDLIYAYDQQHHPMPEVHGVQVLRFLMDQHGLRQNQLPEIGRQSVVSEILAGKRSLTVDHIRNLSVRFGINPNAFF</sequence>
<dbReference type="Gene3D" id="1.10.260.40">
    <property type="entry name" value="lambda repressor-like DNA-binding domains"/>
    <property type="match status" value="1"/>
</dbReference>
<dbReference type="EMBL" id="BAAAFO010000001">
    <property type="protein sequence ID" value="GAA0245341.1"/>
    <property type="molecule type" value="Genomic_DNA"/>
</dbReference>
<dbReference type="InterPro" id="IPR039060">
    <property type="entry name" value="Antitox_HigA"/>
</dbReference>
<comment type="caution">
    <text evidence="2">The sequence shown here is derived from an EMBL/GenBank/DDBJ whole genome shotgun (WGS) entry which is preliminary data.</text>
</comment>
<proteinExistence type="predicted"/>
<keyword evidence="3" id="KW-1185">Reference proteome</keyword>
<protein>
    <recommendedName>
        <fullName evidence="1">HTH cro/C1-type domain-containing protein</fullName>
    </recommendedName>
</protein>